<dbReference type="Pfam" id="PF03936">
    <property type="entry name" value="Terpene_synth_C"/>
    <property type="match status" value="1"/>
</dbReference>
<dbReference type="InterPro" id="IPR008949">
    <property type="entry name" value="Isoprenoid_synthase_dom_sf"/>
</dbReference>
<evidence type="ECO:0000259" key="4">
    <source>
        <dbReference type="Pfam" id="PF03936"/>
    </source>
</evidence>
<keyword evidence="3 5" id="KW-0456">Lyase</keyword>
<dbReference type="AlphaFoldDB" id="A0A7C9CVF8"/>
<protein>
    <submittedName>
        <fullName evidence="5">(+)-delta-cadinene synthase</fullName>
        <ecNumber evidence="5">4.2.3.13</ecNumber>
    </submittedName>
</protein>
<dbReference type="Gene3D" id="1.10.600.10">
    <property type="entry name" value="Farnesyl Diphosphate Synthase"/>
    <property type="match status" value="1"/>
</dbReference>
<dbReference type="EC" id="4.2.3.13" evidence="5"/>
<evidence type="ECO:0000256" key="3">
    <source>
        <dbReference type="ARBA" id="ARBA00023239"/>
    </source>
</evidence>
<dbReference type="EMBL" id="GISG01056768">
    <property type="protein sequence ID" value="MBA4626487.1"/>
    <property type="molecule type" value="Transcribed_RNA"/>
</dbReference>
<dbReference type="PANTHER" id="PTHR31225:SF221">
    <property type="entry name" value="(-)-GERMACRENE D SYNTHASE"/>
    <property type="match status" value="1"/>
</dbReference>
<keyword evidence="2" id="KW-0479">Metal-binding</keyword>
<dbReference type="GO" id="GO:0000287">
    <property type="term" value="F:magnesium ion binding"/>
    <property type="evidence" value="ECO:0007669"/>
    <property type="project" value="InterPro"/>
</dbReference>
<dbReference type="GO" id="GO:0047461">
    <property type="term" value="F:(+)-delta-cadinene synthase activity"/>
    <property type="evidence" value="ECO:0007669"/>
    <property type="project" value="UniProtKB-EC"/>
</dbReference>
<reference evidence="5" key="2">
    <citation type="submission" date="2020-07" db="EMBL/GenBank/DDBJ databases">
        <authorList>
            <person name="Vera ALvarez R."/>
            <person name="Arias-Moreno D.M."/>
            <person name="Jimenez-Jacinto V."/>
            <person name="Jimenez-Bremont J.F."/>
            <person name="Swaminathan K."/>
            <person name="Moose S.P."/>
            <person name="Guerrero-Gonzalez M.L."/>
            <person name="Marino-Ramirez L."/>
            <person name="Landsman D."/>
            <person name="Rodriguez-Kessler M."/>
            <person name="Delgado-Sanchez P."/>
        </authorList>
    </citation>
    <scope>NUCLEOTIDE SEQUENCE</scope>
    <source>
        <tissue evidence="5">Cladode</tissue>
    </source>
</reference>
<sequence length="185" mass="21269">MISLQMKSEVKSQYEESKWRLQGKNLPTVEEYMKFALDTSFYHTLMVVSFVGMGEIATKEAFEWLNGKPPVVRAPTLICRLMDDIVSPQYGKQRAHVPSGVECYMHQHGVSEKEACDEFNKQVEDAWKDINQGFIDVQSPPQPLLMRVLNFARVIDVLYKEDDGYTNSTKSKHYLTSLLVDQVEL</sequence>
<comment type="cofactor">
    <cofactor evidence="1">
        <name>Mg(2+)</name>
        <dbReference type="ChEBI" id="CHEBI:18420"/>
    </cofactor>
</comment>
<dbReference type="PANTHER" id="PTHR31225">
    <property type="entry name" value="OS04G0344100 PROTEIN-RELATED"/>
    <property type="match status" value="1"/>
</dbReference>
<dbReference type="InterPro" id="IPR050148">
    <property type="entry name" value="Terpene_synthase-like"/>
</dbReference>
<evidence type="ECO:0000313" key="5">
    <source>
        <dbReference type="EMBL" id="MBA4626487.1"/>
    </source>
</evidence>
<feature type="domain" description="Terpene synthase metal-binding" evidence="4">
    <location>
        <begin position="5"/>
        <end position="129"/>
    </location>
</feature>
<proteinExistence type="predicted"/>
<name>A0A7C9CVF8_OPUST</name>
<dbReference type="InterPro" id="IPR005630">
    <property type="entry name" value="Terpene_synthase_metal-bd"/>
</dbReference>
<reference evidence="5" key="1">
    <citation type="journal article" date="2013" name="J. Plant Res.">
        <title>Effect of fungi and light on seed germination of three Opuntia species from semiarid lands of central Mexico.</title>
        <authorList>
            <person name="Delgado-Sanchez P."/>
            <person name="Jimenez-Bremont J.F."/>
            <person name="Guerrero-Gonzalez Mde L."/>
            <person name="Flores J."/>
        </authorList>
    </citation>
    <scope>NUCLEOTIDE SEQUENCE</scope>
    <source>
        <tissue evidence="5">Cladode</tissue>
    </source>
</reference>
<accession>A0A7C9CVF8</accession>
<evidence type="ECO:0000256" key="1">
    <source>
        <dbReference type="ARBA" id="ARBA00001946"/>
    </source>
</evidence>
<dbReference type="SUPFAM" id="SSF48576">
    <property type="entry name" value="Terpenoid synthases"/>
    <property type="match status" value="1"/>
</dbReference>
<dbReference type="GO" id="GO:0016114">
    <property type="term" value="P:terpenoid biosynthetic process"/>
    <property type="evidence" value="ECO:0007669"/>
    <property type="project" value="InterPro"/>
</dbReference>
<organism evidence="5">
    <name type="scientific">Opuntia streptacantha</name>
    <name type="common">Prickly pear cactus</name>
    <name type="synonym">Opuntia cardona</name>
    <dbReference type="NCBI Taxonomy" id="393608"/>
    <lineage>
        <taxon>Eukaryota</taxon>
        <taxon>Viridiplantae</taxon>
        <taxon>Streptophyta</taxon>
        <taxon>Embryophyta</taxon>
        <taxon>Tracheophyta</taxon>
        <taxon>Spermatophyta</taxon>
        <taxon>Magnoliopsida</taxon>
        <taxon>eudicotyledons</taxon>
        <taxon>Gunneridae</taxon>
        <taxon>Pentapetalae</taxon>
        <taxon>Caryophyllales</taxon>
        <taxon>Cactineae</taxon>
        <taxon>Cactaceae</taxon>
        <taxon>Opuntioideae</taxon>
        <taxon>Opuntia</taxon>
    </lineage>
</organism>
<evidence type="ECO:0000256" key="2">
    <source>
        <dbReference type="ARBA" id="ARBA00022723"/>
    </source>
</evidence>